<proteinExistence type="predicted"/>
<gene>
    <name evidence="1" type="ORF">Q8A67_023628</name>
</gene>
<dbReference type="AlphaFoldDB" id="A0AA88TBD4"/>
<reference evidence="1" key="1">
    <citation type="submission" date="2023-08" db="EMBL/GenBank/DDBJ databases">
        <title>Chromosome-level Genome Assembly of mud carp (Cirrhinus molitorella).</title>
        <authorList>
            <person name="Liu H."/>
        </authorList>
    </citation>
    <scope>NUCLEOTIDE SEQUENCE</scope>
    <source>
        <strain evidence="1">Prfri</strain>
        <tissue evidence="1">Muscle</tissue>
    </source>
</reference>
<protein>
    <submittedName>
        <fullName evidence="1">Uncharacterized protein</fullName>
    </submittedName>
</protein>
<evidence type="ECO:0000313" key="1">
    <source>
        <dbReference type="EMBL" id="KAK2871101.1"/>
    </source>
</evidence>
<sequence length="250" mass="27676">MSNYTRLNNVSSLVILSAHECVSPPGHPTLTRPGLHKSHIAGGHSPVKGAGLMPHIYTQTRVPVRSKGVWCGNRDLCHQNRLCNPRDSSGILTRLSILYLSWITSGHFPKSFLEFIFSALRKTMIKTHPEKVFVIPSARAYSGADGGPHWSARSLSPSLCEPREEKRGKGNSLTFRSRAFPLFGASLQKPFRDYLEAQRAKLQHRAGAQRAEEATPICQGLRVGCAVVGRGGLFGVWLRRDAESYSELFE</sequence>
<accession>A0AA88TBD4</accession>
<name>A0AA88TBD4_9TELE</name>
<comment type="caution">
    <text evidence="1">The sequence shown here is derived from an EMBL/GenBank/DDBJ whole genome shotgun (WGS) entry which is preliminary data.</text>
</comment>
<dbReference type="EMBL" id="JAUYZG010000023">
    <property type="protein sequence ID" value="KAK2871101.1"/>
    <property type="molecule type" value="Genomic_DNA"/>
</dbReference>
<evidence type="ECO:0000313" key="2">
    <source>
        <dbReference type="Proteomes" id="UP001187343"/>
    </source>
</evidence>
<dbReference type="Proteomes" id="UP001187343">
    <property type="component" value="Unassembled WGS sequence"/>
</dbReference>
<keyword evidence="2" id="KW-1185">Reference proteome</keyword>
<organism evidence="1 2">
    <name type="scientific">Cirrhinus molitorella</name>
    <name type="common">mud carp</name>
    <dbReference type="NCBI Taxonomy" id="172907"/>
    <lineage>
        <taxon>Eukaryota</taxon>
        <taxon>Metazoa</taxon>
        <taxon>Chordata</taxon>
        <taxon>Craniata</taxon>
        <taxon>Vertebrata</taxon>
        <taxon>Euteleostomi</taxon>
        <taxon>Actinopterygii</taxon>
        <taxon>Neopterygii</taxon>
        <taxon>Teleostei</taxon>
        <taxon>Ostariophysi</taxon>
        <taxon>Cypriniformes</taxon>
        <taxon>Cyprinidae</taxon>
        <taxon>Labeoninae</taxon>
        <taxon>Labeonini</taxon>
        <taxon>Cirrhinus</taxon>
    </lineage>
</organism>